<comment type="caution">
    <text evidence="1">The sequence shown here is derived from an EMBL/GenBank/DDBJ whole genome shotgun (WGS) entry which is preliminary data.</text>
</comment>
<keyword evidence="2" id="KW-1185">Reference proteome</keyword>
<dbReference type="RefSeq" id="WP_077412837.1">
    <property type="nucleotide sequence ID" value="NZ_JBHRTS010000001.1"/>
</dbReference>
<dbReference type="Proteomes" id="UP001595533">
    <property type="component" value="Unassembled WGS sequence"/>
</dbReference>
<gene>
    <name evidence="1" type="ORF">ACFODZ_00100</name>
</gene>
<reference evidence="2" key="1">
    <citation type="journal article" date="2019" name="Int. J. Syst. Evol. Microbiol.">
        <title>The Global Catalogue of Microorganisms (GCM) 10K type strain sequencing project: providing services to taxonomists for standard genome sequencing and annotation.</title>
        <authorList>
            <consortium name="The Broad Institute Genomics Platform"/>
            <consortium name="The Broad Institute Genome Sequencing Center for Infectious Disease"/>
            <person name="Wu L."/>
            <person name="Ma J."/>
        </authorList>
    </citation>
    <scope>NUCLEOTIDE SEQUENCE [LARGE SCALE GENOMIC DNA]</scope>
    <source>
        <strain evidence="2">KCTC 42953</strain>
    </source>
</reference>
<proteinExistence type="predicted"/>
<organism evidence="1 2">
    <name type="scientific">Marinicella sediminis</name>
    <dbReference type="NCBI Taxonomy" id="1792834"/>
    <lineage>
        <taxon>Bacteria</taxon>
        <taxon>Pseudomonadati</taxon>
        <taxon>Pseudomonadota</taxon>
        <taxon>Gammaproteobacteria</taxon>
        <taxon>Lysobacterales</taxon>
        <taxon>Marinicellaceae</taxon>
        <taxon>Marinicella</taxon>
    </lineage>
</organism>
<dbReference type="Pfam" id="PF20383">
    <property type="entry name" value="DUF6678"/>
    <property type="match status" value="1"/>
</dbReference>
<evidence type="ECO:0000313" key="2">
    <source>
        <dbReference type="Proteomes" id="UP001595533"/>
    </source>
</evidence>
<accession>A0ABV7J7I6</accession>
<name>A0ABV7J7I6_9GAMM</name>
<protein>
    <submittedName>
        <fullName evidence="1">DUF6678 family protein</fullName>
    </submittedName>
</protein>
<evidence type="ECO:0000313" key="1">
    <source>
        <dbReference type="EMBL" id="MFC3192626.1"/>
    </source>
</evidence>
<dbReference type="InterPro" id="IPR046500">
    <property type="entry name" value="DUF6678"/>
</dbReference>
<dbReference type="EMBL" id="JBHRTS010000001">
    <property type="protein sequence ID" value="MFC3192626.1"/>
    <property type="molecule type" value="Genomic_DNA"/>
</dbReference>
<sequence length="138" mass="16040">MKHDRPSLQAINKLIKSKFSASFMSDAKWDKLIAALCDRLADGFFVNYKLVYGEEVNSTYFDVPDFKPFFAEPILYKEVEWIEFPSEFEDCISRDNLKAGNRLYKQDITAIEDFINALGQFKCVADDNKLRLYAYIGH</sequence>